<name>A0A368Z5N7_9HYPH</name>
<dbReference type="AlphaFoldDB" id="A0A368Z5N7"/>
<gene>
    <name evidence="1" type="ORF">C7476_101524</name>
</gene>
<keyword evidence="2" id="KW-1185">Reference proteome</keyword>
<dbReference type="Proteomes" id="UP000253324">
    <property type="component" value="Unassembled WGS sequence"/>
</dbReference>
<evidence type="ECO:0000313" key="1">
    <source>
        <dbReference type="EMBL" id="RCW87755.1"/>
    </source>
</evidence>
<dbReference type="RefSeq" id="WP_281032665.1">
    <property type="nucleotide sequence ID" value="NZ_QPJM01000001.1"/>
</dbReference>
<organism evidence="1 2">
    <name type="scientific">Phyllobacterium bourgognense</name>
    <dbReference type="NCBI Taxonomy" id="314236"/>
    <lineage>
        <taxon>Bacteria</taxon>
        <taxon>Pseudomonadati</taxon>
        <taxon>Pseudomonadota</taxon>
        <taxon>Alphaproteobacteria</taxon>
        <taxon>Hyphomicrobiales</taxon>
        <taxon>Phyllobacteriaceae</taxon>
        <taxon>Phyllobacterium</taxon>
    </lineage>
</organism>
<comment type="caution">
    <text evidence="1">The sequence shown here is derived from an EMBL/GenBank/DDBJ whole genome shotgun (WGS) entry which is preliminary data.</text>
</comment>
<accession>A0A368Z5N7</accession>
<evidence type="ECO:0000313" key="2">
    <source>
        <dbReference type="Proteomes" id="UP000253324"/>
    </source>
</evidence>
<protein>
    <submittedName>
        <fullName evidence="1">Uncharacterized protein</fullName>
    </submittedName>
</protein>
<proteinExistence type="predicted"/>
<dbReference type="EMBL" id="QPJM01000001">
    <property type="protein sequence ID" value="RCW87755.1"/>
    <property type="molecule type" value="Genomic_DNA"/>
</dbReference>
<reference evidence="1 2" key="1">
    <citation type="submission" date="2018-07" db="EMBL/GenBank/DDBJ databases">
        <title>Genomic Encyclopedia of Type Strains, Phase III (KMG-III): the genomes of soil and plant-associated and newly described type strains.</title>
        <authorList>
            <person name="Whitman W."/>
        </authorList>
    </citation>
    <scope>NUCLEOTIDE SEQUENCE [LARGE SCALE GENOMIC DNA]</scope>
    <source>
        <strain evidence="1 2">31-25a</strain>
    </source>
</reference>
<sequence>MTLKSQGKAEMNLFCGEPKIGNRKVLASAATKLLFHKNVMY</sequence>